<dbReference type="Proteomes" id="UP000663872">
    <property type="component" value="Unassembled WGS sequence"/>
</dbReference>
<dbReference type="EMBL" id="CAJNYD010004812">
    <property type="protein sequence ID" value="CAF3636212.1"/>
    <property type="molecule type" value="Genomic_DNA"/>
</dbReference>
<dbReference type="Pfam" id="PF02136">
    <property type="entry name" value="NTF2"/>
    <property type="match status" value="1"/>
</dbReference>
<dbReference type="SMART" id="SM00360">
    <property type="entry name" value="RRM"/>
    <property type="match status" value="1"/>
</dbReference>
<evidence type="ECO:0000313" key="10">
    <source>
        <dbReference type="EMBL" id="CAF3740800.1"/>
    </source>
</evidence>
<dbReference type="AlphaFoldDB" id="A0A818QGR2"/>
<evidence type="ECO:0000259" key="6">
    <source>
        <dbReference type="PROSITE" id="PS50177"/>
    </source>
</evidence>
<dbReference type="Proteomes" id="UP000663873">
    <property type="component" value="Unassembled WGS sequence"/>
</dbReference>
<keyword evidence="2 3" id="KW-0694">RNA-binding</keyword>
<accession>A0A818QGR2</accession>
<feature type="compositionally biased region" description="Gly residues" evidence="4">
    <location>
        <begin position="463"/>
        <end position="486"/>
    </location>
</feature>
<dbReference type="InterPro" id="IPR012677">
    <property type="entry name" value="Nucleotide-bd_a/b_plait_sf"/>
</dbReference>
<feature type="region of interest" description="Disordered" evidence="4">
    <location>
        <begin position="200"/>
        <end position="317"/>
    </location>
</feature>
<feature type="compositionally biased region" description="Basic and acidic residues" evidence="4">
    <location>
        <begin position="200"/>
        <end position="209"/>
    </location>
</feature>
<dbReference type="EMBL" id="CAJOBR010000230">
    <property type="protein sequence ID" value="CAF4484048.1"/>
    <property type="molecule type" value="Genomic_DNA"/>
</dbReference>
<dbReference type="OrthoDB" id="339151at2759"/>
<keyword evidence="16" id="KW-1185">Reference proteome</keyword>
<evidence type="ECO:0000313" key="9">
    <source>
        <dbReference type="EMBL" id="CAF3636212.1"/>
    </source>
</evidence>
<dbReference type="EMBL" id="CAJNYU010002338">
    <property type="protein sequence ID" value="CAF3534810.1"/>
    <property type="molecule type" value="Genomic_DNA"/>
</dbReference>
<dbReference type="GO" id="GO:0005829">
    <property type="term" value="C:cytosol"/>
    <property type="evidence" value="ECO:0007669"/>
    <property type="project" value="TreeGrafter"/>
</dbReference>
<evidence type="ECO:0000256" key="2">
    <source>
        <dbReference type="ARBA" id="ARBA00022884"/>
    </source>
</evidence>
<feature type="compositionally biased region" description="Low complexity" evidence="4">
    <location>
        <begin position="263"/>
        <end position="290"/>
    </location>
</feature>
<dbReference type="Proteomes" id="UP000663848">
    <property type="component" value="Unassembled WGS sequence"/>
</dbReference>
<protein>
    <submittedName>
        <fullName evidence="9">Uncharacterized protein</fullName>
    </submittedName>
</protein>
<feature type="domain" description="RRM" evidence="5">
    <location>
        <begin position="340"/>
        <end position="417"/>
    </location>
</feature>
<feature type="compositionally biased region" description="Basic and acidic residues" evidence="4">
    <location>
        <begin position="231"/>
        <end position="254"/>
    </location>
</feature>
<dbReference type="Proteomes" id="UP000663862">
    <property type="component" value="Unassembled WGS sequence"/>
</dbReference>
<dbReference type="InterPro" id="IPR032710">
    <property type="entry name" value="NTF2-like_dom_sf"/>
</dbReference>
<dbReference type="EMBL" id="CAJNXB010000664">
    <property type="protein sequence ID" value="CAF3080372.1"/>
    <property type="molecule type" value="Genomic_DNA"/>
</dbReference>
<comment type="caution">
    <text evidence="9">The sequence shown here is derived from an EMBL/GenBank/DDBJ whole genome shotgun (WGS) entry which is preliminary data.</text>
</comment>
<dbReference type="Proteomes" id="UP000663851">
    <property type="component" value="Unassembled WGS sequence"/>
</dbReference>
<dbReference type="CDD" id="cd00780">
    <property type="entry name" value="NTF2"/>
    <property type="match status" value="1"/>
</dbReference>
<dbReference type="GO" id="GO:1990904">
    <property type="term" value="C:ribonucleoprotein complex"/>
    <property type="evidence" value="ECO:0007669"/>
    <property type="project" value="TreeGrafter"/>
</dbReference>
<dbReference type="GO" id="GO:0010494">
    <property type="term" value="C:cytoplasmic stress granule"/>
    <property type="evidence" value="ECO:0007669"/>
    <property type="project" value="UniProtKB-SubCell"/>
</dbReference>
<feature type="domain" description="NTF2" evidence="6">
    <location>
        <begin position="16"/>
        <end position="139"/>
    </location>
</feature>
<evidence type="ECO:0000313" key="11">
    <source>
        <dbReference type="EMBL" id="CAF4147215.1"/>
    </source>
</evidence>
<evidence type="ECO:0000256" key="4">
    <source>
        <dbReference type="SAM" id="MobiDB-lite"/>
    </source>
</evidence>
<evidence type="ECO:0000313" key="16">
    <source>
        <dbReference type="Proteomes" id="UP000663873"/>
    </source>
</evidence>
<dbReference type="Proteomes" id="UP000663833">
    <property type="component" value="Unassembled WGS sequence"/>
</dbReference>
<dbReference type="EMBL" id="CAJNYT010005390">
    <property type="protein sequence ID" value="CAF3740800.1"/>
    <property type="molecule type" value="Genomic_DNA"/>
</dbReference>
<dbReference type="InterPro" id="IPR000504">
    <property type="entry name" value="RRM_dom"/>
</dbReference>
<dbReference type="Gene3D" id="3.30.70.330">
    <property type="match status" value="1"/>
</dbReference>
<proteinExistence type="predicted"/>
<name>A0A818QGR2_9BILA</name>
<dbReference type="PROSITE" id="PS50102">
    <property type="entry name" value="RRM"/>
    <property type="match status" value="1"/>
</dbReference>
<dbReference type="InterPro" id="IPR035979">
    <property type="entry name" value="RBD_domain_sf"/>
</dbReference>
<evidence type="ECO:0000313" key="7">
    <source>
        <dbReference type="EMBL" id="CAF3080372.1"/>
    </source>
</evidence>
<dbReference type="PANTHER" id="PTHR10693:SF20">
    <property type="entry name" value="AT27578P"/>
    <property type="match status" value="1"/>
</dbReference>
<dbReference type="EMBL" id="CAJOBP010000238">
    <property type="protein sequence ID" value="CAF4147215.1"/>
    <property type="molecule type" value="Genomic_DNA"/>
</dbReference>
<evidence type="ECO:0000313" key="8">
    <source>
        <dbReference type="EMBL" id="CAF3534810.1"/>
    </source>
</evidence>
<dbReference type="EMBL" id="CAJOBQ010000214">
    <property type="protein sequence ID" value="CAF4295983.1"/>
    <property type="molecule type" value="Genomic_DNA"/>
</dbReference>
<dbReference type="SUPFAM" id="SSF54928">
    <property type="entry name" value="RNA-binding domain, RBD"/>
    <property type="match status" value="1"/>
</dbReference>
<dbReference type="PANTHER" id="PTHR10693">
    <property type="entry name" value="RAS GTPASE-ACTIVATING PROTEIN-BINDING PROTEIN"/>
    <property type="match status" value="1"/>
</dbReference>
<feature type="region of interest" description="Disordered" evidence="4">
    <location>
        <begin position="453"/>
        <end position="486"/>
    </location>
</feature>
<dbReference type="Proteomes" id="UP000663825">
    <property type="component" value="Unassembled WGS sequence"/>
</dbReference>
<dbReference type="SUPFAM" id="SSF54427">
    <property type="entry name" value="NTF2-like"/>
    <property type="match status" value="1"/>
</dbReference>
<dbReference type="Gene3D" id="3.10.450.50">
    <property type="match status" value="1"/>
</dbReference>
<dbReference type="EMBL" id="CAJOBO010000660">
    <property type="protein sequence ID" value="CAF4267355.1"/>
    <property type="molecule type" value="Genomic_DNA"/>
</dbReference>
<sequence>MASSSPPSTNATPQQIGKAFVVQYYRLLHEHPESLHRFFSSTSTFMHDDPTKSVTGIEAIAKRIEELSLKQRHVKIRQVDCHLTVGSSIVIQVCGEISSTPIVDSQSQPIMKRFVQTFVLTPADNSKQKYYVHNDIFRYQDSSTTVLTTDNNTKTSMILTNNSEVTSFGTQSATTSSSTIMETPMTLSASNNVEFFDNTIPEKKEDKPETTNTSLVPKITPPITPVVDQAKSQEREPSAKPKSYRDAIGKKEKPATTSTENQSASTVVTTTTTTTTATATTAGTKSNKSNKQQKKASKPTGNHNRTARGHPQDANDYYDDSWYYGTGEEGYLSTGYTDDQEIFIGNLSAQVTENEIHELFRPYGSLLLVRIGNTGSQVGAANFAFVVCQSIEMAKAIVADHENLLKTQKINVEAKKRRPFPHTFRPTYPTAASPTSYQSTGYPSSFYNHSPYYESMQTRGARRGGGGGASGAGGAGGGGGGKGSTK</sequence>
<gene>
    <name evidence="8" type="ORF">FME351_LOCUS18665</name>
    <name evidence="10" type="ORF">GRG538_LOCUS30834</name>
    <name evidence="12" type="ORF">HFQ381_LOCUS11448</name>
    <name evidence="9" type="ORF">LUA448_LOCUS32186</name>
    <name evidence="14" type="ORF">QYT958_LOCUS3286</name>
    <name evidence="7" type="ORF">TIS948_LOCUS5633</name>
    <name evidence="13" type="ORF">TSG867_LOCUS5932</name>
    <name evidence="11" type="ORF">UJA718_LOCUS3251</name>
</gene>
<evidence type="ECO:0000313" key="15">
    <source>
        <dbReference type="Proteomes" id="UP000663833"/>
    </source>
</evidence>
<evidence type="ECO:0000256" key="1">
    <source>
        <dbReference type="ARBA" id="ARBA00004210"/>
    </source>
</evidence>
<evidence type="ECO:0000313" key="12">
    <source>
        <dbReference type="EMBL" id="CAF4267355.1"/>
    </source>
</evidence>
<evidence type="ECO:0000259" key="5">
    <source>
        <dbReference type="PROSITE" id="PS50102"/>
    </source>
</evidence>
<dbReference type="Pfam" id="PF00076">
    <property type="entry name" value="RRM_1"/>
    <property type="match status" value="1"/>
</dbReference>
<dbReference type="GO" id="GO:0003729">
    <property type="term" value="F:mRNA binding"/>
    <property type="evidence" value="ECO:0007669"/>
    <property type="project" value="TreeGrafter"/>
</dbReference>
<reference evidence="9" key="1">
    <citation type="submission" date="2021-02" db="EMBL/GenBank/DDBJ databases">
        <authorList>
            <person name="Nowell W R."/>
        </authorList>
    </citation>
    <scope>NUCLEOTIDE SEQUENCE</scope>
</reference>
<dbReference type="InterPro" id="IPR018222">
    <property type="entry name" value="Nuclear_transport_factor_2_euk"/>
</dbReference>
<organism evidence="9 15">
    <name type="scientific">Rotaria socialis</name>
    <dbReference type="NCBI Taxonomy" id="392032"/>
    <lineage>
        <taxon>Eukaryota</taxon>
        <taxon>Metazoa</taxon>
        <taxon>Spiralia</taxon>
        <taxon>Gnathifera</taxon>
        <taxon>Rotifera</taxon>
        <taxon>Eurotatoria</taxon>
        <taxon>Bdelloidea</taxon>
        <taxon>Philodinida</taxon>
        <taxon>Philodinidae</taxon>
        <taxon>Rotaria</taxon>
    </lineage>
</organism>
<evidence type="ECO:0000313" key="13">
    <source>
        <dbReference type="EMBL" id="CAF4295983.1"/>
    </source>
</evidence>
<dbReference type="Proteomes" id="UP000663869">
    <property type="component" value="Unassembled WGS sequence"/>
</dbReference>
<dbReference type="PROSITE" id="PS50177">
    <property type="entry name" value="NTF2_DOMAIN"/>
    <property type="match status" value="1"/>
</dbReference>
<dbReference type="InterPro" id="IPR039539">
    <property type="entry name" value="Ras_GTPase_bind_prot"/>
</dbReference>
<evidence type="ECO:0000313" key="14">
    <source>
        <dbReference type="EMBL" id="CAF4484048.1"/>
    </source>
</evidence>
<dbReference type="InterPro" id="IPR002075">
    <property type="entry name" value="NTF2_dom"/>
</dbReference>
<evidence type="ECO:0000256" key="3">
    <source>
        <dbReference type="PROSITE-ProRule" id="PRU00176"/>
    </source>
</evidence>
<comment type="subcellular location">
    <subcellularLocation>
        <location evidence="1">Cytoplasm</location>
        <location evidence="1">Stress granule</location>
    </subcellularLocation>
</comment>